<evidence type="ECO:0000313" key="10">
    <source>
        <dbReference type="EMBL" id="MBS2213161.1"/>
    </source>
</evidence>
<dbReference type="PROSITE" id="PS00653">
    <property type="entry name" value="GLYCOSYL_HYDROL_F1_2"/>
    <property type="match status" value="1"/>
</dbReference>
<dbReference type="Gene3D" id="3.20.20.80">
    <property type="entry name" value="Glycosidases"/>
    <property type="match status" value="1"/>
</dbReference>
<keyword evidence="5" id="KW-0136">Cellulose degradation</keyword>
<evidence type="ECO:0000256" key="7">
    <source>
        <dbReference type="ARBA" id="ARBA00023295"/>
    </source>
</evidence>
<evidence type="ECO:0000256" key="9">
    <source>
        <dbReference type="RuleBase" id="RU361175"/>
    </source>
</evidence>
<keyword evidence="8" id="KW-0624">Polysaccharide degradation</keyword>
<dbReference type="InterPro" id="IPR033132">
    <property type="entry name" value="GH_1_N_CS"/>
</dbReference>
<dbReference type="Pfam" id="PF00232">
    <property type="entry name" value="Glyco_hydro_1"/>
    <property type="match status" value="1"/>
</dbReference>
<dbReference type="RefSeq" id="WP_212230175.1">
    <property type="nucleotide sequence ID" value="NZ_JAGUCN010000022.1"/>
</dbReference>
<accession>A0ABS5KDU8</accession>
<comment type="similarity">
    <text evidence="2 9">Belongs to the glycosyl hydrolase 1 family.</text>
</comment>
<dbReference type="SUPFAM" id="SSF51445">
    <property type="entry name" value="(Trans)glycosidases"/>
    <property type="match status" value="1"/>
</dbReference>
<evidence type="ECO:0000313" key="11">
    <source>
        <dbReference type="Proteomes" id="UP000721861"/>
    </source>
</evidence>
<dbReference type="EC" id="3.2.1.21" evidence="3 9"/>
<keyword evidence="7 9" id="KW-0326">Glycosidase</keyword>
<dbReference type="Proteomes" id="UP000721861">
    <property type="component" value="Unassembled WGS sequence"/>
</dbReference>
<organism evidence="10 11">
    <name type="scientific">Carboxylicivirga mesophila</name>
    <dbReference type="NCBI Taxonomy" id="1166478"/>
    <lineage>
        <taxon>Bacteria</taxon>
        <taxon>Pseudomonadati</taxon>
        <taxon>Bacteroidota</taxon>
        <taxon>Bacteroidia</taxon>
        <taxon>Marinilabiliales</taxon>
        <taxon>Marinilabiliaceae</taxon>
        <taxon>Carboxylicivirga</taxon>
    </lineage>
</organism>
<dbReference type="InterPro" id="IPR017736">
    <property type="entry name" value="Glyco_hydro_1_beta-glucosidase"/>
</dbReference>
<keyword evidence="11" id="KW-1185">Reference proteome</keyword>
<gene>
    <name evidence="10" type="ORF">KEM09_17220</name>
</gene>
<keyword evidence="6" id="KW-0119">Carbohydrate metabolism</keyword>
<dbReference type="EMBL" id="JAGUCN010000022">
    <property type="protein sequence ID" value="MBS2213161.1"/>
    <property type="molecule type" value="Genomic_DNA"/>
</dbReference>
<proteinExistence type="inferred from homology"/>
<comment type="catalytic activity">
    <reaction evidence="1 9">
        <text>Hydrolysis of terminal, non-reducing beta-D-glucosyl residues with release of beta-D-glucose.</text>
        <dbReference type="EC" id="3.2.1.21"/>
    </reaction>
</comment>
<dbReference type="NCBIfam" id="TIGR03356">
    <property type="entry name" value="BGL"/>
    <property type="match status" value="1"/>
</dbReference>
<evidence type="ECO:0000256" key="8">
    <source>
        <dbReference type="ARBA" id="ARBA00023326"/>
    </source>
</evidence>
<evidence type="ECO:0000256" key="2">
    <source>
        <dbReference type="ARBA" id="ARBA00010838"/>
    </source>
</evidence>
<dbReference type="PRINTS" id="PR00131">
    <property type="entry name" value="GLHYDRLASE1"/>
</dbReference>
<protein>
    <recommendedName>
        <fullName evidence="3 9">Beta-glucosidase</fullName>
        <ecNumber evidence="3 9">3.2.1.21</ecNumber>
    </recommendedName>
</protein>
<name>A0ABS5KDU8_9BACT</name>
<dbReference type="GO" id="GO:0004565">
    <property type="term" value="F:beta-galactosidase activity"/>
    <property type="evidence" value="ECO:0007669"/>
    <property type="project" value="UniProtKB-EC"/>
</dbReference>
<evidence type="ECO:0000256" key="1">
    <source>
        <dbReference type="ARBA" id="ARBA00000448"/>
    </source>
</evidence>
<evidence type="ECO:0000256" key="6">
    <source>
        <dbReference type="ARBA" id="ARBA00023277"/>
    </source>
</evidence>
<comment type="caution">
    <text evidence="10">The sequence shown here is derived from an EMBL/GenBank/DDBJ whole genome shotgun (WGS) entry which is preliminary data.</text>
</comment>
<reference evidence="10 11" key="1">
    <citation type="journal article" date="2014" name="Int. J. Syst. Evol. Microbiol.">
        <title>Carboxylicivirga gen. nov. in the family Marinilabiliaceae with two novel species, Carboxylicivirga mesophila sp. nov. and Carboxylicivirga taeanensis sp. nov., and reclassification of Cytophaga fermentans as Saccharicrinis fermentans gen. nov., comb. nov.</title>
        <authorList>
            <person name="Yang S.H."/>
            <person name="Seo H.S."/>
            <person name="Woo J.H."/>
            <person name="Oh H.M."/>
            <person name="Jang H."/>
            <person name="Lee J.H."/>
            <person name="Kim S.J."/>
            <person name="Kwon K.K."/>
        </authorList>
    </citation>
    <scope>NUCLEOTIDE SEQUENCE [LARGE SCALE GENOMIC DNA]</scope>
    <source>
        <strain evidence="10 11">JCM 18290</strain>
    </source>
</reference>
<dbReference type="PANTHER" id="PTHR10353">
    <property type="entry name" value="GLYCOSYL HYDROLASE"/>
    <property type="match status" value="1"/>
</dbReference>
<sequence length="443" mass="51400">MMKREQFGANFKWGVTISAFQNEGAASADGKGPSIWDTFTENIEQIKNNDRIGEASQFYTRYEDDIALARQLGLNTFRFSISWSRILPFGIGKINQSGIDYYNRVIDCCLSNGLMPFVTLYHWDLPQALEDKGGWTNRDIVEWFTNYIEICVTNFGKLVTNWIVMNEPMSFTGLGYFMGYHAPQRTGINTFLKAAHHTVLCMALGGAKIRELQPHANIGVALSCSYIQPVNQSPKNRRAAKRIEAMLNRFYLEPLLGLGYPFDVMPALSIIKSFFKDGDKQRMVFDFDFIGIQYYFRVVAKHSLTPPILFAKEIEPTTRKAKLNSMDLDVYPKGLYKLLKFYSRYPQIKELLITESGVCYPDYLVRDHVYDVRRTRYHQKMLKQVLKAQRKGININGYFIWTLVDNFEWREGFEPRFGLVHVDFETQKRTIKHSGRWLNAFLK</sequence>
<evidence type="ECO:0000256" key="5">
    <source>
        <dbReference type="ARBA" id="ARBA00023001"/>
    </source>
</evidence>
<dbReference type="PANTHER" id="PTHR10353:SF36">
    <property type="entry name" value="LP05116P"/>
    <property type="match status" value="1"/>
</dbReference>
<dbReference type="InterPro" id="IPR001360">
    <property type="entry name" value="Glyco_hydro_1"/>
</dbReference>
<keyword evidence="4 9" id="KW-0378">Hydrolase</keyword>
<dbReference type="InterPro" id="IPR017853">
    <property type="entry name" value="GH"/>
</dbReference>
<evidence type="ECO:0000256" key="3">
    <source>
        <dbReference type="ARBA" id="ARBA00012744"/>
    </source>
</evidence>
<evidence type="ECO:0000256" key="4">
    <source>
        <dbReference type="ARBA" id="ARBA00022801"/>
    </source>
</evidence>